<gene>
    <name evidence="1" type="ORF">SBX64_03025</name>
</gene>
<dbReference type="Proteomes" id="UP001279860">
    <property type="component" value="Unassembled WGS sequence"/>
</dbReference>
<keyword evidence="2" id="KW-1185">Reference proteome</keyword>
<dbReference type="EMBL" id="JAWRCP010000001">
    <property type="protein sequence ID" value="MDW6091529.1"/>
    <property type="molecule type" value="Genomic_DNA"/>
</dbReference>
<proteinExistence type="predicted"/>
<organism evidence="1 2">
    <name type="scientific">Vibrio rhizosphaerae</name>
    <dbReference type="NCBI Taxonomy" id="398736"/>
    <lineage>
        <taxon>Bacteria</taxon>
        <taxon>Pseudomonadati</taxon>
        <taxon>Pseudomonadota</taxon>
        <taxon>Gammaproteobacteria</taxon>
        <taxon>Vibrionales</taxon>
        <taxon>Vibrionaceae</taxon>
        <taxon>Vibrio</taxon>
    </lineage>
</organism>
<sequence length="167" mass="19405">MGKKLPKETVKKEQAGEAIVRAKPKEIEILGLVSKEIDTNSSALRLKPYIALKYFNSDWQCFSDWENQELKQFSKFITTLSNFTWEQVYKSGSKIPKHGLAYTKYELKDVKSEALKARLESVKNQISEDINFFELRVDQNKLRVHGFQSHSAFFLIALDRNHEAFPM</sequence>
<evidence type="ECO:0008006" key="3">
    <source>
        <dbReference type="Google" id="ProtNLM"/>
    </source>
</evidence>
<evidence type="ECO:0000313" key="2">
    <source>
        <dbReference type="Proteomes" id="UP001279860"/>
    </source>
</evidence>
<comment type="caution">
    <text evidence="1">The sequence shown here is derived from an EMBL/GenBank/DDBJ whole genome shotgun (WGS) entry which is preliminary data.</text>
</comment>
<evidence type="ECO:0000313" key="1">
    <source>
        <dbReference type="EMBL" id="MDW6091529.1"/>
    </source>
</evidence>
<protein>
    <recommendedName>
        <fullName evidence="3">Initiator Rep protein domain-containing protein</fullName>
    </recommendedName>
</protein>
<dbReference type="RefSeq" id="WP_318584299.1">
    <property type="nucleotide sequence ID" value="NZ_JAWRCP010000001.1"/>
</dbReference>
<reference evidence="1 2" key="1">
    <citation type="submission" date="2023-11" db="EMBL/GenBank/DDBJ databases">
        <title>Plant-associative lifestyle of Vibrio porteresiae and its evolutionary dynamics.</title>
        <authorList>
            <person name="Rameshkumar N."/>
            <person name="Kirti K."/>
        </authorList>
    </citation>
    <scope>NUCLEOTIDE SEQUENCE [LARGE SCALE GENOMIC DNA]</scope>
    <source>
        <strain evidence="1 2">MSSRF7</strain>
    </source>
</reference>
<accession>A0ABU4IQJ7</accession>
<name>A0ABU4IQJ7_9VIBR</name>